<dbReference type="Pfam" id="PF16916">
    <property type="entry name" value="ZT_dimer"/>
    <property type="match status" value="1"/>
</dbReference>
<evidence type="ECO:0000256" key="1">
    <source>
        <dbReference type="ARBA" id="ARBA00004141"/>
    </source>
</evidence>
<name>A0A1M6NRU2_9FIRM</name>
<keyword evidence="11" id="KW-1185">Reference proteome</keyword>
<evidence type="ECO:0000256" key="3">
    <source>
        <dbReference type="ARBA" id="ARBA00022448"/>
    </source>
</evidence>
<dbReference type="STRING" id="1123349.SAMN02744037_01338"/>
<evidence type="ECO:0000256" key="5">
    <source>
        <dbReference type="ARBA" id="ARBA00022989"/>
    </source>
</evidence>
<dbReference type="EMBL" id="FRAE01000025">
    <property type="protein sequence ID" value="SHJ98282.1"/>
    <property type="molecule type" value="Genomic_DNA"/>
</dbReference>
<protein>
    <submittedName>
        <fullName evidence="10">Cation diffusion facilitator family transporter</fullName>
    </submittedName>
</protein>
<dbReference type="SUPFAM" id="SSF160240">
    <property type="entry name" value="Cation efflux protein cytoplasmic domain-like"/>
    <property type="match status" value="1"/>
</dbReference>
<proteinExistence type="inferred from homology"/>
<dbReference type="PANTHER" id="PTHR43840:SF15">
    <property type="entry name" value="MITOCHONDRIAL METAL TRANSPORTER 1-RELATED"/>
    <property type="match status" value="1"/>
</dbReference>
<evidence type="ECO:0000313" key="10">
    <source>
        <dbReference type="EMBL" id="SHJ98282.1"/>
    </source>
</evidence>
<keyword evidence="6 7" id="KW-0472">Membrane</keyword>
<feature type="transmembrane region" description="Helical" evidence="7">
    <location>
        <begin position="37"/>
        <end position="57"/>
    </location>
</feature>
<dbReference type="Proteomes" id="UP000242497">
    <property type="component" value="Unassembled WGS sequence"/>
</dbReference>
<reference evidence="11" key="1">
    <citation type="submission" date="2016-11" db="EMBL/GenBank/DDBJ databases">
        <authorList>
            <person name="Varghese N."/>
            <person name="Submissions S."/>
        </authorList>
    </citation>
    <scope>NUCLEOTIDE SEQUENCE [LARGE SCALE GENOMIC DNA]</scope>
    <source>
        <strain evidence="11">DSM 15518</strain>
    </source>
</reference>
<evidence type="ECO:0000259" key="8">
    <source>
        <dbReference type="Pfam" id="PF01545"/>
    </source>
</evidence>
<evidence type="ECO:0000256" key="7">
    <source>
        <dbReference type="SAM" id="Phobius"/>
    </source>
</evidence>
<dbReference type="InterPro" id="IPR050291">
    <property type="entry name" value="CDF_Transporter"/>
</dbReference>
<dbReference type="AlphaFoldDB" id="A0A1M6NRU2"/>
<feature type="domain" description="Cation efflux protein transmembrane" evidence="8">
    <location>
        <begin position="14"/>
        <end position="205"/>
    </location>
</feature>
<organism evidence="10 11">
    <name type="scientific">Tepidibacter formicigenes DSM 15518</name>
    <dbReference type="NCBI Taxonomy" id="1123349"/>
    <lineage>
        <taxon>Bacteria</taxon>
        <taxon>Bacillati</taxon>
        <taxon>Bacillota</taxon>
        <taxon>Clostridia</taxon>
        <taxon>Peptostreptococcales</taxon>
        <taxon>Peptostreptococcaceae</taxon>
        <taxon>Tepidibacter</taxon>
    </lineage>
</organism>
<feature type="domain" description="Cation efflux protein cytoplasmic" evidence="9">
    <location>
        <begin position="210"/>
        <end position="286"/>
    </location>
</feature>
<accession>A0A1M6NRU2</accession>
<keyword evidence="3" id="KW-0813">Transport</keyword>
<gene>
    <name evidence="10" type="ORF">SAMN02744037_01338</name>
</gene>
<evidence type="ECO:0000313" key="11">
    <source>
        <dbReference type="Proteomes" id="UP000242497"/>
    </source>
</evidence>
<dbReference type="PANTHER" id="PTHR43840">
    <property type="entry name" value="MITOCHONDRIAL METAL TRANSPORTER 1-RELATED"/>
    <property type="match status" value="1"/>
</dbReference>
<evidence type="ECO:0000256" key="2">
    <source>
        <dbReference type="ARBA" id="ARBA00008114"/>
    </source>
</evidence>
<keyword evidence="5 7" id="KW-1133">Transmembrane helix</keyword>
<feature type="transmembrane region" description="Helical" evidence="7">
    <location>
        <begin position="12"/>
        <end position="31"/>
    </location>
</feature>
<dbReference type="OrthoDB" id="9806522at2"/>
<dbReference type="Gene3D" id="1.20.1510.10">
    <property type="entry name" value="Cation efflux protein transmembrane domain"/>
    <property type="match status" value="1"/>
</dbReference>
<dbReference type="InterPro" id="IPR002524">
    <property type="entry name" value="Cation_efflux"/>
</dbReference>
<dbReference type="SUPFAM" id="SSF161111">
    <property type="entry name" value="Cation efflux protein transmembrane domain-like"/>
    <property type="match status" value="1"/>
</dbReference>
<dbReference type="GO" id="GO:0008324">
    <property type="term" value="F:monoatomic cation transmembrane transporter activity"/>
    <property type="evidence" value="ECO:0007669"/>
    <property type="project" value="InterPro"/>
</dbReference>
<comment type="subcellular location">
    <subcellularLocation>
        <location evidence="1">Membrane</location>
        <topology evidence="1">Multi-pass membrane protein</topology>
    </subcellularLocation>
</comment>
<dbReference type="NCBIfam" id="TIGR01297">
    <property type="entry name" value="CDF"/>
    <property type="match status" value="1"/>
</dbReference>
<sequence>MQRYDESRNVTIKSIIINVILSVIKVIAGIIGNSSAMIADGIHSASDIVTSLGVLIGNIIAKKPHDKEHNYGHEKAETLVAFILSLVLLVVGAEIGFDSLKLLFNLNEVKTPTLLPLVVGFISIIFKEYQYHITIKVANKINSPSLKADAWHHRSDSLSTVGALIGIGGAMLGFKILDPIAGVIVSLFIIKVGIDILRTSSNELMDYSIDKEEEEKLIKLVLNTKGVYNIKGLKSRRHGARAYVDLTICVNRKITVYEGHEIAHNVEERIIKEIENIKGVIVHVEPNNTNSCEMCKYNKKNIDF</sequence>
<comment type="similarity">
    <text evidence="2">Belongs to the cation diffusion facilitator (CDF) transporter (TC 2.A.4) family.</text>
</comment>
<dbReference type="InterPro" id="IPR036837">
    <property type="entry name" value="Cation_efflux_CTD_sf"/>
</dbReference>
<dbReference type="RefSeq" id="WP_072888446.1">
    <property type="nucleotide sequence ID" value="NZ_FRAE01000025.1"/>
</dbReference>
<evidence type="ECO:0000259" key="9">
    <source>
        <dbReference type="Pfam" id="PF16916"/>
    </source>
</evidence>
<dbReference type="GO" id="GO:0016020">
    <property type="term" value="C:membrane"/>
    <property type="evidence" value="ECO:0007669"/>
    <property type="project" value="UniProtKB-SubCell"/>
</dbReference>
<dbReference type="Gene3D" id="3.30.70.1350">
    <property type="entry name" value="Cation efflux protein, cytoplasmic domain"/>
    <property type="match status" value="1"/>
</dbReference>
<evidence type="ECO:0000256" key="4">
    <source>
        <dbReference type="ARBA" id="ARBA00022692"/>
    </source>
</evidence>
<feature type="transmembrane region" description="Helical" evidence="7">
    <location>
        <begin position="78"/>
        <end position="97"/>
    </location>
</feature>
<dbReference type="FunFam" id="1.20.1510.10:FF:000006">
    <property type="entry name" value="Divalent cation efflux transporter"/>
    <property type="match status" value="1"/>
</dbReference>
<evidence type="ECO:0000256" key="6">
    <source>
        <dbReference type="ARBA" id="ARBA00023136"/>
    </source>
</evidence>
<keyword evidence="4 7" id="KW-0812">Transmembrane</keyword>
<dbReference type="InterPro" id="IPR027470">
    <property type="entry name" value="Cation_efflux_CTD"/>
</dbReference>
<dbReference type="InterPro" id="IPR058533">
    <property type="entry name" value="Cation_efflux_TM"/>
</dbReference>
<dbReference type="Pfam" id="PF01545">
    <property type="entry name" value="Cation_efflux"/>
    <property type="match status" value="1"/>
</dbReference>
<dbReference type="InterPro" id="IPR027469">
    <property type="entry name" value="Cation_efflux_TMD_sf"/>
</dbReference>